<comment type="caution">
    <text evidence="1">The sequence shown here is derived from an EMBL/GenBank/DDBJ whole genome shotgun (WGS) entry which is preliminary data.</text>
</comment>
<gene>
    <name evidence="1" type="ORF">H8S55_11590</name>
</gene>
<proteinExistence type="predicted"/>
<sequence>MIRSTTNGTLKTYRYSLQRSSYTMNKARETVQTQRQFNSFAEDPAAAAKAFQLRRSLQRTDSQYNVGDSVKHKYEVAWNTLESVVQDVNNRKSDSAFAMILQGKSDTIGSGAVALGQSMRTLATGIVQSMNCRYGENFVFAGADGLNVPFEWQGEGDDRKLCYRGIPVDTQDPKELEALEYMANERKNADLGFGMQEDENGNIIGSSVANVGLQGITFLGYGKDADGDPKNIVSIADRMGTLLRRCDPDSGNWASAADKEEFSRLAKKFEDAASQLTDKHTEMDTQAAFIKSNQDQLKANTDTLQEQILGIEQVDLADAITSFSWAQYCYNASLKVGNSILSQSLMDYMNT</sequence>
<dbReference type="SUPFAM" id="SSF64518">
    <property type="entry name" value="Phase 1 flagellin"/>
    <property type="match status" value="1"/>
</dbReference>
<keyword evidence="2" id="KW-1185">Reference proteome</keyword>
<dbReference type="Gene3D" id="1.20.1330.10">
    <property type="entry name" value="f41 fragment of flagellin, N-terminal domain"/>
    <property type="match status" value="1"/>
</dbReference>
<evidence type="ECO:0008006" key="3">
    <source>
        <dbReference type="Google" id="ProtNLM"/>
    </source>
</evidence>
<evidence type="ECO:0000313" key="2">
    <source>
        <dbReference type="Proteomes" id="UP000602260"/>
    </source>
</evidence>
<dbReference type="Proteomes" id="UP000602260">
    <property type="component" value="Unassembled WGS sequence"/>
</dbReference>
<dbReference type="RefSeq" id="WP_186879086.1">
    <property type="nucleotide sequence ID" value="NZ_JACOPN010000008.1"/>
</dbReference>
<accession>A0A8J6IWI7</accession>
<evidence type="ECO:0000313" key="1">
    <source>
        <dbReference type="EMBL" id="MBC5717949.1"/>
    </source>
</evidence>
<dbReference type="EMBL" id="JACOPN010000008">
    <property type="protein sequence ID" value="MBC5717949.1"/>
    <property type="molecule type" value="Genomic_DNA"/>
</dbReference>
<name>A0A8J6IWI7_9FIRM</name>
<organism evidence="1 2">
    <name type="scientific">Flintibacter faecis</name>
    <dbReference type="NCBI Taxonomy" id="2763047"/>
    <lineage>
        <taxon>Bacteria</taxon>
        <taxon>Bacillati</taxon>
        <taxon>Bacillota</taxon>
        <taxon>Clostridia</taxon>
        <taxon>Eubacteriales</taxon>
        <taxon>Flintibacter</taxon>
    </lineage>
</organism>
<protein>
    <recommendedName>
        <fullName evidence="3">Flagellin N-terminal domain-containing protein</fullName>
    </recommendedName>
</protein>
<dbReference type="AlphaFoldDB" id="A0A8J6IWI7"/>
<reference evidence="1" key="1">
    <citation type="submission" date="2020-08" db="EMBL/GenBank/DDBJ databases">
        <title>Genome public.</title>
        <authorList>
            <person name="Liu C."/>
            <person name="Sun Q."/>
        </authorList>
    </citation>
    <scope>NUCLEOTIDE SEQUENCE</scope>
    <source>
        <strain evidence="1">BX5</strain>
    </source>
</reference>